<dbReference type="RefSeq" id="WP_157720085.1">
    <property type="nucleotide sequence ID" value="NZ_LT629799.1"/>
</dbReference>
<evidence type="ECO:0000256" key="1">
    <source>
        <dbReference type="SAM" id="MobiDB-lite"/>
    </source>
</evidence>
<dbReference type="Pfam" id="PF09557">
    <property type="entry name" value="DUF2382"/>
    <property type="match status" value="1"/>
</dbReference>
<protein>
    <recommendedName>
        <fullName evidence="2">DUF2382 domain-containing protein</fullName>
    </recommendedName>
</protein>
<dbReference type="AlphaFoldDB" id="A0A1H2NCH8"/>
<evidence type="ECO:0000313" key="3">
    <source>
        <dbReference type="EMBL" id="SDV02871.1"/>
    </source>
</evidence>
<gene>
    <name evidence="3" type="ORF">SAMN04488544_3709</name>
</gene>
<dbReference type="EMBL" id="LT629799">
    <property type="protein sequence ID" value="SDV02871.1"/>
    <property type="molecule type" value="Genomic_DNA"/>
</dbReference>
<evidence type="ECO:0000313" key="4">
    <source>
        <dbReference type="Proteomes" id="UP000198825"/>
    </source>
</evidence>
<evidence type="ECO:0000259" key="2">
    <source>
        <dbReference type="Pfam" id="PF09557"/>
    </source>
</evidence>
<dbReference type="PANTHER" id="PTHR38463:SF1">
    <property type="entry name" value="STRESS RESPONSE PROTEIN YSNF"/>
    <property type="match status" value="1"/>
</dbReference>
<dbReference type="Proteomes" id="UP000198825">
    <property type="component" value="Chromosome I"/>
</dbReference>
<keyword evidence="4" id="KW-1185">Reference proteome</keyword>
<dbReference type="PANTHER" id="PTHR38463">
    <property type="entry name" value="STRESS RESPONSE PROTEIN YSNF"/>
    <property type="match status" value="1"/>
</dbReference>
<name>A0A1H2NCH8_9ACTN</name>
<proteinExistence type="predicted"/>
<feature type="region of interest" description="Disordered" evidence="1">
    <location>
        <begin position="133"/>
        <end position="167"/>
    </location>
</feature>
<feature type="domain" description="DUF2382" evidence="2">
    <location>
        <begin position="17"/>
        <end position="128"/>
    </location>
</feature>
<reference evidence="4" key="1">
    <citation type="submission" date="2016-10" db="EMBL/GenBank/DDBJ databases">
        <authorList>
            <person name="Varghese N."/>
            <person name="Submissions S."/>
        </authorList>
    </citation>
    <scope>NUCLEOTIDE SEQUENCE [LARGE SCALE GENOMIC DNA]</scope>
    <source>
        <strain evidence="4">DSM 21743</strain>
    </source>
</reference>
<dbReference type="OrthoDB" id="9898213at2"/>
<accession>A0A1H2NCH8</accession>
<dbReference type="InterPro" id="IPR019060">
    <property type="entry name" value="DUF2382"/>
</dbReference>
<organism evidence="3 4">
    <name type="scientific">Microlunatus sagamiharensis</name>
    <dbReference type="NCBI Taxonomy" id="546874"/>
    <lineage>
        <taxon>Bacteria</taxon>
        <taxon>Bacillati</taxon>
        <taxon>Actinomycetota</taxon>
        <taxon>Actinomycetes</taxon>
        <taxon>Propionibacteriales</taxon>
        <taxon>Propionibacteriaceae</taxon>
        <taxon>Microlunatus</taxon>
    </lineage>
</organism>
<dbReference type="InterPro" id="IPR052967">
    <property type="entry name" value="Stress_Response_Assoc"/>
</dbReference>
<sequence>MTGPDESSERTDPWVVRSEERARVAFPVRVRGRVRLTKRVVTEEVTRTFTLRREELVVEELPGDEPGVEPSWDSTLPEQDEELFEVVLHAEQLVPTTVVVPVERIRVGTRVVSTDVVVSADLLRERVGVEQHAPGAATTAGSAWGDAQQEQTGAPDGGARTTKEEHP</sequence>
<dbReference type="STRING" id="546874.SAMN04488544_3709"/>